<sequence length="1038" mass="113670">MMAKGSKPKTPSAAPGEGKGRRGRGRGRGGGDDDDDRPIDDARFAAAATRPQFSSRGPADRRRGRDDDDDDDDDGGEGRGGKKKEKKKSSSFDPGLGESLARAIESDERFRSALASDPEGFGCVVPARDKYGRETAVGGKRKKGRRKRKERAGDDHDGEEEEGDDDNDVDDDDDYDDGNNGSMEARIAYLNALSRGDISASSSSSSDGEDDDDDNDSEDDDGDGDDGSSSSSSSSSSADEVYGKSGIFDPNRAPLPGDADVDDGASLTDEPSRYLCVLNLNWDRIRAVDVYAMLHSFCPPGTLRNVAVYPSDFGLERMEKERIEGPTGIWKGKREGQRDDGEREGVDVDDDNKRDDYTSNDGSSDDEDDPDDHEHPSGDEYSDEDEDDEDVDGEDAFNLAEATSGLYAHFPPQSAVTKNSRLRDECEEEEGFDVERLREYEASRLRYYFAIATFTSSHAASRAYEGVDGLEVEDSAAEVDVRVLPENALPATVRDRPPRDVCDALPARYEPPEGAAANALRQSRVTCTWERGDVERERKLTRHYGMVKDAWEALATGDDIGFYLATSDNSSGGSSGSDEDDDGEAERGEIGKKSRVEGEEGEKAKGKKNQGMTASTKNEKKRKRKGSIMRAMLGLEGSDSEEEDDGGKEAFEQSEDQNGIDGCDSSSSDDEDEIGGEKNDAGKDSGKRVKLSSTKSELESEEEEEDDDDSSENMGVVSKHQATFIPGKRDLEGRIRSKLMQSKHVSNRDGLGGGDDNGLSPYEKYLEKRKEKRKERRQAVRNARRKKDQNYDDRDHHFDEEHDGVNGHDNYDDNDGMYGVDPEFGVAPFSDEESHEDAVGGAIGGNRDGSDEFFIDKTFKVDNKTKKKIQQRTKLDMNGTSDGGAIGSGGDKVASTKEELELLIAGDDGLTKLERHSSKKLKGKRKRQLETLAANVSGQGFHIDTSDTRFAALLDGNDDRFGIDRTNPAFKETGAMKELLNEQSMRRNKNLGGRDKEGGNRQNGFRSDKAKDAHGLDVAKNLFVPFALKNSSRSAMLS</sequence>
<dbReference type="Pfam" id="PF25121">
    <property type="entry name" value="RRM_ESF1"/>
    <property type="match status" value="2"/>
</dbReference>
<organism evidence="3 4">
    <name type="scientific">Stephanodiscus triporus</name>
    <dbReference type="NCBI Taxonomy" id="2934178"/>
    <lineage>
        <taxon>Eukaryota</taxon>
        <taxon>Sar</taxon>
        <taxon>Stramenopiles</taxon>
        <taxon>Ochrophyta</taxon>
        <taxon>Bacillariophyta</taxon>
        <taxon>Coscinodiscophyceae</taxon>
        <taxon>Thalassiosirophycidae</taxon>
        <taxon>Stephanodiscales</taxon>
        <taxon>Stephanodiscaceae</taxon>
        <taxon>Stephanodiscus</taxon>
    </lineage>
</organism>
<dbReference type="InterPro" id="IPR039754">
    <property type="entry name" value="Esf1"/>
</dbReference>
<feature type="domain" description="ESF1 RRM" evidence="2">
    <location>
        <begin position="275"/>
        <end position="353"/>
    </location>
</feature>
<feature type="compositionally biased region" description="Basic and acidic residues" evidence="1">
    <location>
        <begin position="675"/>
        <end position="687"/>
    </location>
</feature>
<dbReference type="PANTHER" id="PTHR12202">
    <property type="entry name" value="ESF1 HOMOLOG"/>
    <property type="match status" value="1"/>
</dbReference>
<evidence type="ECO:0000256" key="1">
    <source>
        <dbReference type="SAM" id="MobiDB-lite"/>
    </source>
</evidence>
<feature type="compositionally biased region" description="Acidic residues" evidence="1">
    <location>
        <begin position="699"/>
        <end position="711"/>
    </location>
</feature>
<accession>A0ABD3PW82</accession>
<feature type="compositionally biased region" description="Acidic residues" evidence="1">
    <location>
        <begin position="207"/>
        <end position="226"/>
    </location>
</feature>
<reference evidence="3 4" key="1">
    <citation type="submission" date="2024-10" db="EMBL/GenBank/DDBJ databases">
        <title>Updated reference genomes for cyclostephanoid diatoms.</title>
        <authorList>
            <person name="Roberts W.R."/>
            <person name="Alverson A.J."/>
        </authorList>
    </citation>
    <scope>NUCLEOTIDE SEQUENCE [LARGE SCALE GENOMIC DNA]</scope>
    <source>
        <strain evidence="3 4">AJA276-08</strain>
    </source>
</reference>
<gene>
    <name evidence="3" type="ORF">ACHAW5_004083</name>
</gene>
<dbReference type="PANTHER" id="PTHR12202:SF0">
    <property type="entry name" value="ESF1 HOMOLOG"/>
    <property type="match status" value="1"/>
</dbReference>
<evidence type="ECO:0000313" key="3">
    <source>
        <dbReference type="EMBL" id="KAL3792208.1"/>
    </source>
</evidence>
<dbReference type="AlphaFoldDB" id="A0ABD3PW82"/>
<feature type="compositionally biased region" description="Basic and acidic residues" evidence="1">
    <location>
        <begin position="788"/>
        <end position="811"/>
    </location>
</feature>
<feature type="compositionally biased region" description="Gly residues" evidence="1">
    <location>
        <begin position="881"/>
        <end position="890"/>
    </location>
</feature>
<keyword evidence="4" id="KW-1185">Reference proteome</keyword>
<name>A0ABD3PW82_9STRA</name>
<proteinExistence type="predicted"/>
<dbReference type="InterPro" id="IPR056750">
    <property type="entry name" value="RRM_ESF1"/>
</dbReference>
<comment type="caution">
    <text evidence="3">The sequence shown here is derived from an EMBL/GenBank/DDBJ whole genome shotgun (WGS) entry which is preliminary data.</text>
</comment>
<feature type="compositionally biased region" description="Basic and acidic residues" evidence="1">
    <location>
        <begin position="332"/>
        <end position="357"/>
    </location>
</feature>
<feature type="compositionally biased region" description="Low complexity" evidence="1">
    <location>
        <begin position="196"/>
        <end position="206"/>
    </location>
</feature>
<feature type="region of interest" description="Disordered" evidence="1">
    <location>
        <begin position="865"/>
        <end position="892"/>
    </location>
</feature>
<dbReference type="EMBL" id="JALLAZ020000562">
    <property type="protein sequence ID" value="KAL3792208.1"/>
    <property type="molecule type" value="Genomic_DNA"/>
</dbReference>
<evidence type="ECO:0000259" key="2">
    <source>
        <dbReference type="Pfam" id="PF25121"/>
    </source>
</evidence>
<feature type="compositionally biased region" description="Basic and acidic residues" evidence="1">
    <location>
        <begin position="585"/>
        <end position="604"/>
    </location>
</feature>
<feature type="compositionally biased region" description="Acidic residues" evidence="1">
    <location>
        <begin position="380"/>
        <end position="391"/>
    </location>
</feature>
<feature type="region of interest" description="Disordered" evidence="1">
    <location>
        <begin position="326"/>
        <end position="391"/>
    </location>
</feature>
<feature type="compositionally biased region" description="Acidic residues" evidence="1">
    <location>
        <begin position="156"/>
        <end position="177"/>
    </location>
</feature>
<protein>
    <recommendedName>
        <fullName evidence="2">ESF1 RRM domain-containing protein</fullName>
    </recommendedName>
</protein>
<feature type="domain" description="ESF1 RRM" evidence="2">
    <location>
        <begin position="420"/>
        <end position="488"/>
    </location>
</feature>
<feature type="compositionally biased region" description="Basic residues" evidence="1">
    <location>
        <begin position="139"/>
        <end position="150"/>
    </location>
</feature>
<feature type="region of interest" description="Disordered" evidence="1">
    <location>
        <begin position="1"/>
        <end position="270"/>
    </location>
</feature>
<dbReference type="Proteomes" id="UP001530315">
    <property type="component" value="Unassembled WGS sequence"/>
</dbReference>
<feature type="region of interest" description="Disordered" evidence="1">
    <location>
        <begin position="983"/>
        <end position="1012"/>
    </location>
</feature>
<evidence type="ECO:0000313" key="4">
    <source>
        <dbReference type="Proteomes" id="UP001530315"/>
    </source>
</evidence>
<feature type="region of interest" description="Disordered" evidence="1">
    <location>
        <begin position="567"/>
        <end position="852"/>
    </location>
</feature>
<feature type="compositionally biased region" description="Low complexity" evidence="1">
    <location>
        <begin position="227"/>
        <end position="239"/>
    </location>
</feature>